<accession>A0A847SC63</accession>
<proteinExistence type="predicted"/>
<sequence>MLFIHGAYTSAACWQPHLMPWLSNHGHDCWALSLPGHGDSPDKARLHQYSLEDYVAAVEATVPRLPAPPILIGHSLGGTVVLRLLERISVPGAVLLAPVPPHGVVPSASRLFWQRPPLLQALGHVVQGQLQAADAPQLGAALFSPRYPPPALAEMATLFQPESMRALFDLSWQGWRSAPTLPQLPALILAAEDDALFTVEEVDACARLLHTHAHVLPGLGHAMMLDHNWTLLAQALHTWLQTHFPAR</sequence>
<dbReference type="SUPFAM" id="SSF53474">
    <property type="entry name" value="alpha/beta-Hydrolases"/>
    <property type="match status" value="1"/>
</dbReference>
<protein>
    <submittedName>
        <fullName evidence="2">Alpha/beta hydrolase</fullName>
    </submittedName>
</protein>
<comment type="caution">
    <text evidence="2">The sequence shown here is derived from an EMBL/GenBank/DDBJ whole genome shotgun (WGS) entry which is preliminary data.</text>
</comment>
<name>A0A847SC63_9NEIS</name>
<organism evidence="2 3">
    <name type="scientific">Leeia aquatica</name>
    <dbReference type="NCBI Taxonomy" id="2725557"/>
    <lineage>
        <taxon>Bacteria</taxon>
        <taxon>Pseudomonadati</taxon>
        <taxon>Pseudomonadota</taxon>
        <taxon>Betaproteobacteria</taxon>
        <taxon>Neisseriales</taxon>
        <taxon>Leeiaceae</taxon>
        <taxon>Leeia</taxon>
    </lineage>
</organism>
<dbReference type="Proteomes" id="UP000587991">
    <property type="component" value="Unassembled WGS sequence"/>
</dbReference>
<keyword evidence="2" id="KW-0378">Hydrolase</keyword>
<dbReference type="InterPro" id="IPR000073">
    <property type="entry name" value="AB_hydrolase_1"/>
</dbReference>
<dbReference type="Gene3D" id="3.40.50.1820">
    <property type="entry name" value="alpha/beta hydrolase"/>
    <property type="match status" value="1"/>
</dbReference>
<dbReference type="InterPro" id="IPR029058">
    <property type="entry name" value="AB_hydrolase_fold"/>
</dbReference>
<dbReference type="Pfam" id="PF12697">
    <property type="entry name" value="Abhydrolase_6"/>
    <property type="match status" value="1"/>
</dbReference>
<dbReference type="EMBL" id="JABAIM010000001">
    <property type="protein sequence ID" value="NLR74718.1"/>
    <property type="molecule type" value="Genomic_DNA"/>
</dbReference>
<dbReference type="GO" id="GO:0016787">
    <property type="term" value="F:hydrolase activity"/>
    <property type="evidence" value="ECO:0007669"/>
    <property type="project" value="UniProtKB-KW"/>
</dbReference>
<evidence type="ECO:0000313" key="2">
    <source>
        <dbReference type="EMBL" id="NLR74718.1"/>
    </source>
</evidence>
<dbReference type="PANTHER" id="PTHR43194:SF2">
    <property type="entry name" value="PEROXISOMAL MEMBRANE PROTEIN LPX1"/>
    <property type="match status" value="1"/>
</dbReference>
<keyword evidence="3" id="KW-1185">Reference proteome</keyword>
<dbReference type="AlphaFoldDB" id="A0A847SC63"/>
<dbReference type="PANTHER" id="PTHR43194">
    <property type="entry name" value="HYDROLASE ALPHA/BETA FOLD FAMILY"/>
    <property type="match status" value="1"/>
</dbReference>
<dbReference type="InterPro" id="IPR050228">
    <property type="entry name" value="Carboxylesterase_BioH"/>
</dbReference>
<feature type="domain" description="AB hydrolase-1" evidence="1">
    <location>
        <begin position="2"/>
        <end position="234"/>
    </location>
</feature>
<evidence type="ECO:0000259" key="1">
    <source>
        <dbReference type="Pfam" id="PF12697"/>
    </source>
</evidence>
<reference evidence="2 3" key="1">
    <citation type="submission" date="2020-04" db="EMBL/GenBank/DDBJ databases">
        <title>Draft genome of Leeia sp. IMCC25680.</title>
        <authorList>
            <person name="Song J."/>
            <person name="Cho J.-C."/>
        </authorList>
    </citation>
    <scope>NUCLEOTIDE SEQUENCE [LARGE SCALE GENOMIC DNA]</scope>
    <source>
        <strain evidence="2 3">IMCC25680</strain>
    </source>
</reference>
<evidence type="ECO:0000313" key="3">
    <source>
        <dbReference type="Proteomes" id="UP000587991"/>
    </source>
</evidence>
<gene>
    <name evidence="2" type="ORF">HF682_06045</name>
</gene>